<protein>
    <recommendedName>
        <fullName evidence="3">Beta-lactamase</fullName>
    </recommendedName>
</protein>
<dbReference type="PATRIC" id="fig|42253.5.peg.1449"/>
<dbReference type="SUPFAM" id="SSF81901">
    <property type="entry name" value="HCP-like"/>
    <property type="match status" value="1"/>
</dbReference>
<dbReference type="InterPro" id="IPR050767">
    <property type="entry name" value="Sel1_AlgK"/>
</dbReference>
<evidence type="ECO:0000313" key="1">
    <source>
        <dbReference type="EMBL" id="ALA57906.1"/>
    </source>
</evidence>
<dbReference type="KEGG" id="nmv:NITMOv2_1479"/>
<dbReference type="STRING" id="42253.NITMOv2_1479"/>
<evidence type="ECO:0000313" key="2">
    <source>
        <dbReference type="Proteomes" id="UP000069205"/>
    </source>
</evidence>
<dbReference type="PANTHER" id="PTHR11102">
    <property type="entry name" value="SEL-1-LIKE PROTEIN"/>
    <property type="match status" value="1"/>
</dbReference>
<dbReference type="Proteomes" id="UP000069205">
    <property type="component" value="Chromosome"/>
</dbReference>
<sequence>MRAALRLLTLGITFSVLPGCIEPRLRPYVNVHDMSPPIDELRALAEQGNAEDQYQLGRRYELAVPQDYREAVRWYRSAAMQRHAGAFYRLCALSDIGRGVPQDYEEALRWCRLAADQGHGRAMFTIGFHYQYAHGVPRDLIQAHQWYNLAGANGYHAATKWRDRLAADMTRTQIAQAQFLARNWKPNSREPAAGPP</sequence>
<dbReference type="AlphaFoldDB" id="A0A0K2GAC8"/>
<name>A0A0K2GAC8_NITMO</name>
<dbReference type="OrthoDB" id="9790300at2"/>
<gene>
    <name evidence="1" type="ORF">NITMOv2_1479</name>
</gene>
<dbReference type="Gene3D" id="1.25.40.10">
    <property type="entry name" value="Tetratricopeptide repeat domain"/>
    <property type="match status" value="1"/>
</dbReference>
<accession>A0A0K2GAC8</accession>
<reference evidence="1 2" key="1">
    <citation type="journal article" date="2015" name="Proc. Natl. Acad. Sci. U.S.A.">
        <title>Expanded metabolic versatility of ubiquitous nitrite-oxidizing bacteria from the genus Nitrospira.</title>
        <authorList>
            <person name="Koch H."/>
            <person name="Lucker S."/>
            <person name="Albertsen M."/>
            <person name="Kitzinger K."/>
            <person name="Herbold C."/>
            <person name="Spieck E."/>
            <person name="Nielsen P.H."/>
            <person name="Wagner M."/>
            <person name="Daims H."/>
        </authorList>
    </citation>
    <scope>NUCLEOTIDE SEQUENCE [LARGE SCALE GENOMIC DNA]</scope>
    <source>
        <strain evidence="1 2">NSP M-1</strain>
    </source>
</reference>
<dbReference type="InterPro" id="IPR011990">
    <property type="entry name" value="TPR-like_helical_dom_sf"/>
</dbReference>
<proteinExistence type="predicted"/>
<evidence type="ECO:0008006" key="3">
    <source>
        <dbReference type="Google" id="ProtNLM"/>
    </source>
</evidence>
<dbReference type="SMART" id="SM00671">
    <property type="entry name" value="SEL1"/>
    <property type="match status" value="3"/>
</dbReference>
<dbReference type="Pfam" id="PF08238">
    <property type="entry name" value="Sel1"/>
    <property type="match status" value="3"/>
</dbReference>
<dbReference type="PANTHER" id="PTHR11102:SF160">
    <property type="entry name" value="ERAD-ASSOCIATED E3 UBIQUITIN-PROTEIN LIGASE COMPONENT HRD3"/>
    <property type="match status" value="1"/>
</dbReference>
<keyword evidence="2" id="KW-1185">Reference proteome</keyword>
<organism evidence="1 2">
    <name type="scientific">Nitrospira moscoviensis</name>
    <dbReference type="NCBI Taxonomy" id="42253"/>
    <lineage>
        <taxon>Bacteria</taxon>
        <taxon>Pseudomonadati</taxon>
        <taxon>Nitrospirota</taxon>
        <taxon>Nitrospiria</taxon>
        <taxon>Nitrospirales</taxon>
        <taxon>Nitrospiraceae</taxon>
        <taxon>Nitrospira</taxon>
    </lineage>
</organism>
<dbReference type="InterPro" id="IPR006597">
    <property type="entry name" value="Sel1-like"/>
</dbReference>
<dbReference type="EMBL" id="CP011801">
    <property type="protein sequence ID" value="ALA57906.1"/>
    <property type="molecule type" value="Genomic_DNA"/>
</dbReference>